<keyword evidence="2" id="KW-0446">Lipid-binding</keyword>
<dbReference type="InterPro" id="IPR050270">
    <property type="entry name" value="DegV_domain_contain"/>
</dbReference>
<dbReference type="Pfam" id="PF02645">
    <property type="entry name" value="DegV"/>
    <property type="match status" value="1"/>
</dbReference>
<gene>
    <name evidence="3" type="ORF">N0K80_02155</name>
</gene>
<evidence type="ECO:0000256" key="1">
    <source>
        <dbReference type="ARBA" id="ARBA00003238"/>
    </source>
</evidence>
<dbReference type="PANTHER" id="PTHR33434">
    <property type="entry name" value="DEGV DOMAIN-CONTAINING PROTEIN DR_1986-RELATED"/>
    <property type="match status" value="1"/>
</dbReference>
<sequence length="288" mass="32270">MKIAIVTDSTSYLSKEQIEKNNITITPIPVIIDNKIYNEGVDITTEEFYEKLKTSDSFPSTSQPSVGEMINLYDRLGSEGYDVVLSIHLTNTISGFVDNLKNIAPTIESTRVIPYDSGITVMLMGYLALEAAKMAKEEADIDDIINRLDDLKTTLGEYFIVDDLQNLVRGGRLSNASAFIGSVLKIKPILTFDSVSNKIVAFEKIRSTKKAIKRVEDLFEEHRSSIDYPLRGLIIHANDEASALKWQIKMKKKYPDMTFDISYFGPVIGTHLGEKALALAWIKDFDQA</sequence>
<accession>A0ABT4JLJ4</accession>
<evidence type="ECO:0000256" key="2">
    <source>
        <dbReference type="ARBA" id="ARBA00023121"/>
    </source>
</evidence>
<dbReference type="Gene3D" id="3.40.50.10170">
    <property type="match status" value="1"/>
</dbReference>
<dbReference type="EMBL" id="JANXLI010000001">
    <property type="protein sequence ID" value="MCZ2490950.1"/>
    <property type="molecule type" value="Genomic_DNA"/>
</dbReference>
<comment type="caution">
    <text evidence="3">The sequence shown here is derived from an EMBL/GenBank/DDBJ whole genome shotgun (WGS) entry which is preliminary data.</text>
</comment>
<evidence type="ECO:0000313" key="4">
    <source>
        <dbReference type="Proteomes" id="UP001081467"/>
    </source>
</evidence>
<organism evidence="3 4">
    <name type="scientific">Dellaglioa carnosa</name>
    <dbReference type="NCBI Taxonomy" id="2995136"/>
    <lineage>
        <taxon>Bacteria</taxon>
        <taxon>Bacillati</taxon>
        <taxon>Bacillota</taxon>
        <taxon>Bacilli</taxon>
        <taxon>Lactobacillales</taxon>
        <taxon>Lactobacillaceae</taxon>
        <taxon>Dellaglioa</taxon>
    </lineage>
</organism>
<dbReference type="NCBIfam" id="TIGR00762">
    <property type="entry name" value="DegV"/>
    <property type="match status" value="1"/>
</dbReference>
<evidence type="ECO:0000313" key="3">
    <source>
        <dbReference type="EMBL" id="MCZ2490950.1"/>
    </source>
</evidence>
<dbReference type="PROSITE" id="PS51482">
    <property type="entry name" value="DEGV"/>
    <property type="match status" value="1"/>
</dbReference>
<reference evidence="3" key="1">
    <citation type="submission" date="2022-09" db="EMBL/GenBank/DDBJ databases">
        <title>Diversity of Dellaglioa algida.</title>
        <authorList>
            <person name="Matthias E."/>
            <person name="Werum V."/>
        </authorList>
    </citation>
    <scope>NUCLEOTIDE SEQUENCE</scope>
    <source>
        <strain evidence="3">TMW 2.2523</strain>
    </source>
</reference>
<protein>
    <submittedName>
        <fullName evidence="3">DegV family protein</fullName>
    </submittedName>
</protein>
<dbReference type="SUPFAM" id="SSF82549">
    <property type="entry name" value="DAK1/DegV-like"/>
    <property type="match status" value="1"/>
</dbReference>
<keyword evidence="4" id="KW-1185">Reference proteome</keyword>
<comment type="function">
    <text evidence="1">May bind long-chain fatty acids, such as palmitate, and may play a role in lipid transport or fatty acid metabolism.</text>
</comment>
<name>A0ABT4JLJ4_9LACO</name>
<dbReference type="InterPro" id="IPR043168">
    <property type="entry name" value="DegV_C"/>
</dbReference>
<dbReference type="Gene3D" id="3.30.1180.10">
    <property type="match status" value="1"/>
</dbReference>
<dbReference type="Proteomes" id="UP001081467">
    <property type="component" value="Unassembled WGS sequence"/>
</dbReference>
<dbReference type="PANTHER" id="PTHR33434:SF2">
    <property type="entry name" value="FATTY ACID-BINDING PROTEIN TM_1468"/>
    <property type="match status" value="1"/>
</dbReference>
<dbReference type="RefSeq" id="WP_269023631.1">
    <property type="nucleotide sequence ID" value="NZ_JANXKW010000001.1"/>
</dbReference>
<dbReference type="InterPro" id="IPR003797">
    <property type="entry name" value="DegV"/>
</dbReference>
<proteinExistence type="predicted"/>